<dbReference type="InterPro" id="IPR003856">
    <property type="entry name" value="LPS_length_determ_N"/>
</dbReference>
<evidence type="ECO:0000256" key="5">
    <source>
        <dbReference type="ARBA" id="ARBA00023136"/>
    </source>
</evidence>
<evidence type="ECO:0000256" key="3">
    <source>
        <dbReference type="ARBA" id="ARBA00022692"/>
    </source>
</evidence>
<sequence>MQNMSAQNTPPATYDDEIDLYELWEMLVSRKWTAIGTALVIFLSGIGYALTQPTLYEYQTIITVAQAPDPVRPPADAVFHFSEVVFPEKLSGVDLGVSIQRQGDNRLVLKTTAQLDQAEQVRDLHQSAVNEIADYYLPTFTARVNARLSEKQARGALLSENIQALEAERRQQLRIMDERQDAFAMLALQRVSLIDQQLISLRQSVQGVEQSINQFLNEASRDTELDYLALRSGPVGTQPRLIIALAAVLGVMLGIFLVFVTQFFANARKAR</sequence>
<evidence type="ECO:0000313" key="8">
    <source>
        <dbReference type="EMBL" id="SIT67061.1"/>
    </source>
</evidence>
<gene>
    <name evidence="8" type="ORF">SAMN05216526_0756</name>
</gene>
<protein>
    <submittedName>
        <fullName evidence="8">Chain length determinant protein</fullName>
    </submittedName>
</protein>
<keyword evidence="9" id="KW-1185">Reference proteome</keyword>
<dbReference type="STRING" id="233100.SAMN05216526_0756"/>
<dbReference type="PANTHER" id="PTHR32309">
    <property type="entry name" value="TYROSINE-PROTEIN KINASE"/>
    <property type="match status" value="1"/>
</dbReference>
<keyword evidence="2" id="KW-1003">Cell membrane</keyword>
<proteinExistence type="predicted"/>
<keyword evidence="5 6" id="KW-0472">Membrane</keyword>
<evidence type="ECO:0000256" key="6">
    <source>
        <dbReference type="SAM" id="Phobius"/>
    </source>
</evidence>
<evidence type="ECO:0000256" key="4">
    <source>
        <dbReference type="ARBA" id="ARBA00022989"/>
    </source>
</evidence>
<feature type="transmembrane region" description="Helical" evidence="6">
    <location>
        <begin position="32"/>
        <end position="50"/>
    </location>
</feature>
<name>A0A1R3VQN7_9GAMM</name>
<reference evidence="8 9" key="1">
    <citation type="submission" date="2017-01" db="EMBL/GenBank/DDBJ databases">
        <authorList>
            <person name="Mah S.A."/>
            <person name="Swanson W.J."/>
            <person name="Moy G.W."/>
            <person name="Vacquier V.D."/>
        </authorList>
    </citation>
    <scope>NUCLEOTIDE SEQUENCE [LARGE SCALE GENOMIC DNA]</scope>
    <source>
        <strain evidence="8 9">M9</strain>
    </source>
</reference>
<dbReference type="Pfam" id="PF02706">
    <property type="entry name" value="Wzz"/>
    <property type="match status" value="1"/>
</dbReference>
<dbReference type="EMBL" id="FTPK01000001">
    <property type="protein sequence ID" value="SIT67061.1"/>
    <property type="molecule type" value="Genomic_DNA"/>
</dbReference>
<dbReference type="Proteomes" id="UP000223759">
    <property type="component" value="Unassembled WGS sequence"/>
</dbReference>
<evidence type="ECO:0000259" key="7">
    <source>
        <dbReference type="Pfam" id="PF02706"/>
    </source>
</evidence>
<evidence type="ECO:0000256" key="2">
    <source>
        <dbReference type="ARBA" id="ARBA00022475"/>
    </source>
</evidence>
<dbReference type="PANTHER" id="PTHR32309:SF31">
    <property type="entry name" value="CAPSULAR EXOPOLYSACCHARIDE FAMILY"/>
    <property type="match status" value="1"/>
</dbReference>
<evidence type="ECO:0000313" key="9">
    <source>
        <dbReference type="Proteomes" id="UP000223759"/>
    </source>
</evidence>
<evidence type="ECO:0000256" key="1">
    <source>
        <dbReference type="ARBA" id="ARBA00004651"/>
    </source>
</evidence>
<accession>A0A1R3VQN7</accession>
<keyword evidence="3 6" id="KW-0812">Transmembrane</keyword>
<feature type="domain" description="Polysaccharide chain length determinant N-terminal" evidence="7">
    <location>
        <begin position="16"/>
        <end position="69"/>
    </location>
</feature>
<dbReference type="InterPro" id="IPR050445">
    <property type="entry name" value="Bact_polysacc_biosynth/exp"/>
</dbReference>
<feature type="transmembrane region" description="Helical" evidence="6">
    <location>
        <begin position="241"/>
        <end position="265"/>
    </location>
</feature>
<organism evidence="8 9">
    <name type="scientific">Ectothiorhodosinus mongolicus</name>
    <dbReference type="NCBI Taxonomy" id="233100"/>
    <lineage>
        <taxon>Bacteria</taxon>
        <taxon>Pseudomonadati</taxon>
        <taxon>Pseudomonadota</taxon>
        <taxon>Gammaproteobacteria</taxon>
        <taxon>Chromatiales</taxon>
        <taxon>Ectothiorhodospiraceae</taxon>
        <taxon>Ectothiorhodosinus</taxon>
    </lineage>
</organism>
<keyword evidence="4 6" id="KW-1133">Transmembrane helix</keyword>
<dbReference type="GO" id="GO:0005886">
    <property type="term" value="C:plasma membrane"/>
    <property type="evidence" value="ECO:0007669"/>
    <property type="project" value="UniProtKB-SubCell"/>
</dbReference>
<comment type="subcellular location">
    <subcellularLocation>
        <location evidence="1">Cell membrane</location>
        <topology evidence="1">Multi-pass membrane protein</topology>
    </subcellularLocation>
</comment>
<dbReference type="AlphaFoldDB" id="A0A1R3VQN7"/>